<feature type="region of interest" description="Disordered" evidence="3">
    <location>
        <begin position="1"/>
        <end position="21"/>
    </location>
</feature>
<dbReference type="GO" id="GO:0016765">
    <property type="term" value="F:transferase activity, transferring alkyl or aryl (other than methyl) groups"/>
    <property type="evidence" value="ECO:0007669"/>
    <property type="project" value="InterPro"/>
</dbReference>
<proteinExistence type="inferred from homology"/>
<name>A0A9P4H0F8_9PLEO</name>
<evidence type="ECO:0000313" key="5">
    <source>
        <dbReference type="Proteomes" id="UP000799777"/>
    </source>
</evidence>
<dbReference type="InterPro" id="IPR017795">
    <property type="entry name" value="ABBA_NscD-like"/>
</dbReference>
<keyword evidence="2" id="KW-0808">Transferase</keyword>
<feature type="compositionally biased region" description="Basic and acidic residues" evidence="3">
    <location>
        <begin position="1"/>
        <end position="14"/>
    </location>
</feature>
<sequence>MAEKQVLEARDHPFENGTGHTAKSVNIATSLFTGAKLDKLLEDPHVASRPPYEVVESLLLFDDTSRFWWHTSAIPLSKLMTRTGYPLPLHYKNLAFYHDVVLPGYGPIPSHNDAKARGWTASITPDFSPSEPSWNLRTTGTSESVIRFTIEANSIESATDTDPINQKATQDLVQRAAAADPNFDLEVYNYVTKELFLSNEEAKRLRKLYPDHLSPQAYLAFDFEKSGKILGKFSAFFIWKAKQLAKSPREIAFDLIANTPRVGPALMKPLVAWDKCLREFPECFGGEPRVECMGFDLLRPSEKFRVKSYSRLWNSSFGAVEYFYTLGNVMRDDITRRGLEYFKIFWHIVCGVPDDEKFMSTQVPVLHQGWADIIVNWELKPGDALPRPKLYLPIWKWIESDDVVCERLSKFWRAIGWNEQAETYKQDWEETFPWLDGAGYGGMNYVSLAYKDDETGLYMSLYMSPKIHDAVEKRVGLA</sequence>
<protein>
    <submittedName>
        <fullName evidence="4">Aromatic prenyltransferase</fullName>
    </submittedName>
</protein>
<comment type="similarity">
    <text evidence="1">Belongs to the tryptophan dimethylallyltransferase family.</text>
</comment>
<dbReference type="EMBL" id="ML978279">
    <property type="protein sequence ID" value="KAF2024964.1"/>
    <property type="molecule type" value="Genomic_DNA"/>
</dbReference>
<dbReference type="OrthoDB" id="3354387at2759"/>
<accession>A0A9P4H0F8</accession>
<evidence type="ECO:0000313" key="4">
    <source>
        <dbReference type="EMBL" id="KAF2024964.1"/>
    </source>
</evidence>
<comment type="caution">
    <text evidence="4">The sequence shown here is derived from an EMBL/GenBank/DDBJ whole genome shotgun (WGS) entry which is preliminary data.</text>
</comment>
<dbReference type="AlphaFoldDB" id="A0A9P4H0F8"/>
<dbReference type="PANTHER" id="PTHR40627">
    <property type="entry name" value="INDOLE PRENYLTRANSFERASE TDIB-RELATED"/>
    <property type="match status" value="1"/>
</dbReference>
<dbReference type="GO" id="GO:0009820">
    <property type="term" value="P:alkaloid metabolic process"/>
    <property type="evidence" value="ECO:0007669"/>
    <property type="project" value="InterPro"/>
</dbReference>
<reference evidence="4" key="1">
    <citation type="journal article" date="2020" name="Stud. Mycol.">
        <title>101 Dothideomycetes genomes: a test case for predicting lifestyles and emergence of pathogens.</title>
        <authorList>
            <person name="Haridas S."/>
            <person name="Albert R."/>
            <person name="Binder M."/>
            <person name="Bloem J."/>
            <person name="Labutti K."/>
            <person name="Salamov A."/>
            <person name="Andreopoulos B."/>
            <person name="Baker S."/>
            <person name="Barry K."/>
            <person name="Bills G."/>
            <person name="Bluhm B."/>
            <person name="Cannon C."/>
            <person name="Castanera R."/>
            <person name="Culley D."/>
            <person name="Daum C."/>
            <person name="Ezra D."/>
            <person name="Gonzalez J."/>
            <person name="Henrissat B."/>
            <person name="Kuo A."/>
            <person name="Liang C."/>
            <person name="Lipzen A."/>
            <person name="Lutzoni F."/>
            <person name="Magnuson J."/>
            <person name="Mondo S."/>
            <person name="Nolan M."/>
            <person name="Ohm R."/>
            <person name="Pangilinan J."/>
            <person name="Park H.-J."/>
            <person name="Ramirez L."/>
            <person name="Alfaro M."/>
            <person name="Sun H."/>
            <person name="Tritt A."/>
            <person name="Yoshinaga Y."/>
            <person name="Zwiers L.-H."/>
            <person name="Turgeon B."/>
            <person name="Goodwin S."/>
            <person name="Spatafora J."/>
            <person name="Crous P."/>
            <person name="Grigoriev I."/>
        </authorList>
    </citation>
    <scope>NUCLEOTIDE SEQUENCE</scope>
    <source>
        <strain evidence="4">CBS 110217</strain>
    </source>
</reference>
<gene>
    <name evidence="4" type="ORF">EK21DRAFT_117291</name>
</gene>
<evidence type="ECO:0000256" key="2">
    <source>
        <dbReference type="ARBA" id="ARBA00022679"/>
    </source>
</evidence>
<dbReference type="Proteomes" id="UP000799777">
    <property type="component" value="Unassembled WGS sequence"/>
</dbReference>
<dbReference type="CDD" id="cd13929">
    <property type="entry name" value="PT-DMATS_CymD"/>
    <property type="match status" value="1"/>
</dbReference>
<dbReference type="NCBIfam" id="TIGR03429">
    <property type="entry name" value="arom_pren_DMATS"/>
    <property type="match status" value="1"/>
</dbReference>
<dbReference type="Pfam" id="PF11991">
    <property type="entry name" value="Trp_DMAT"/>
    <property type="match status" value="1"/>
</dbReference>
<evidence type="ECO:0000256" key="1">
    <source>
        <dbReference type="ARBA" id="ARBA00010209"/>
    </source>
</evidence>
<organism evidence="4 5">
    <name type="scientific">Setomelanomma holmii</name>
    <dbReference type="NCBI Taxonomy" id="210430"/>
    <lineage>
        <taxon>Eukaryota</taxon>
        <taxon>Fungi</taxon>
        <taxon>Dikarya</taxon>
        <taxon>Ascomycota</taxon>
        <taxon>Pezizomycotina</taxon>
        <taxon>Dothideomycetes</taxon>
        <taxon>Pleosporomycetidae</taxon>
        <taxon>Pleosporales</taxon>
        <taxon>Pleosporineae</taxon>
        <taxon>Phaeosphaeriaceae</taxon>
        <taxon>Setomelanomma</taxon>
    </lineage>
</organism>
<keyword evidence="5" id="KW-1185">Reference proteome</keyword>
<evidence type="ECO:0000256" key="3">
    <source>
        <dbReference type="SAM" id="MobiDB-lite"/>
    </source>
</evidence>
<dbReference type="PANTHER" id="PTHR40627:SF3">
    <property type="entry name" value="PRENYLTRANSFERASE ASQH2-RELATED"/>
    <property type="match status" value="1"/>
</dbReference>